<accession>A0AAP5T892</accession>
<name>A0AAP5T892_9MICC</name>
<organism evidence="1 2">
    <name type="scientific">Micrococcus yunnanensis</name>
    <dbReference type="NCBI Taxonomy" id="566027"/>
    <lineage>
        <taxon>Bacteria</taxon>
        <taxon>Bacillati</taxon>
        <taxon>Actinomycetota</taxon>
        <taxon>Actinomycetes</taxon>
        <taxon>Micrococcales</taxon>
        <taxon>Micrococcaceae</taxon>
        <taxon>Micrococcus</taxon>
    </lineage>
</organism>
<comment type="caution">
    <text evidence="1">The sequence shown here is derived from an EMBL/GenBank/DDBJ whole genome shotgun (WGS) entry which is preliminary data.</text>
</comment>
<dbReference type="EMBL" id="JAWLUK010000005">
    <property type="protein sequence ID" value="MDV7176736.1"/>
    <property type="molecule type" value="Genomic_DNA"/>
</dbReference>
<sequence>MKLEDFERLSERATKFGPGQPRALQEFLAHPLIMQLGWPNDVVEQWLFDHAAHLAFHIDYGHIDLETLDWTLERLETPLLLDVPTGDSEVGAIEGWAKVHEHAVRTRETSGSPLHRGIQEKWDEEGTWLRPPLLIEQSLIGNGGGGLQLVEGRTRVGVLQGRHADGLRVADTHLAWVGRLRMSASV</sequence>
<gene>
    <name evidence="1" type="ORF">R4064_03620</name>
</gene>
<proteinExistence type="predicted"/>
<reference evidence="1" key="1">
    <citation type="submission" date="2023-10" db="EMBL/GenBank/DDBJ databases">
        <title>Development of a sustainable strategy for remediation of hydrocarbon-contaminated territories based on the waste exchange concept.</title>
        <authorList>
            <person name="Krivoruchko A."/>
        </authorList>
    </citation>
    <scope>NUCLEOTIDE SEQUENCE</scope>
    <source>
        <strain evidence="1">IEGM 1325</strain>
    </source>
</reference>
<dbReference type="RefSeq" id="WP_317676471.1">
    <property type="nucleotide sequence ID" value="NZ_JAWLUK010000005.1"/>
</dbReference>
<evidence type="ECO:0000313" key="1">
    <source>
        <dbReference type="EMBL" id="MDV7176736.1"/>
    </source>
</evidence>
<dbReference type="AlphaFoldDB" id="A0AAP5T892"/>
<protein>
    <submittedName>
        <fullName evidence="1">Uncharacterized protein</fullName>
    </submittedName>
</protein>
<evidence type="ECO:0000313" key="2">
    <source>
        <dbReference type="Proteomes" id="UP001185728"/>
    </source>
</evidence>
<dbReference type="Proteomes" id="UP001185728">
    <property type="component" value="Unassembled WGS sequence"/>
</dbReference>